<accession>A0A0F8W3K9</accession>
<protein>
    <submittedName>
        <fullName evidence="1">Uncharacterized protein</fullName>
    </submittedName>
</protein>
<sequence length="108" mass="12021">MIVICKCSHVETCEEEYKKDCLHAVPHGPMDWATNIPSELITDEFGICNTTSIPCHAGGDKDTKVICEVLDVIDPDPESLTCFGCPERYLCKYVDDLYNTNGDCLAMK</sequence>
<comment type="caution">
    <text evidence="1">The sequence shown here is derived from an EMBL/GenBank/DDBJ whole genome shotgun (WGS) entry which is preliminary data.</text>
</comment>
<organism evidence="1">
    <name type="scientific">marine sediment metagenome</name>
    <dbReference type="NCBI Taxonomy" id="412755"/>
    <lineage>
        <taxon>unclassified sequences</taxon>
        <taxon>metagenomes</taxon>
        <taxon>ecological metagenomes</taxon>
    </lineage>
</organism>
<reference evidence="1" key="1">
    <citation type="journal article" date="2015" name="Nature">
        <title>Complex archaea that bridge the gap between prokaryotes and eukaryotes.</title>
        <authorList>
            <person name="Spang A."/>
            <person name="Saw J.H."/>
            <person name="Jorgensen S.L."/>
            <person name="Zaremba-Niedzwiedzka K."/>
            <person name="Martijn J."/>
            <person name="Lind A.E."/>
            <person name="van Eijk R."/>
            <person name="Schleper C."/>
            <person name="Guy L."/>
            <person name="Ettema T.J."/>
        </authorList>
    </citation>
    <scope>NUCLEOTIDE SEQUENCE</scope>
</reference>
<proteinExistence type="predicted"/>
<name>A0A0F8W3K9_9ZZZZ</name>
<dbReference type="AlphaFoldDB" id="A0A0F8W3K9"/>
<dbReference type="EMBL" id="LAZR01067572">
    <property type="protein sequence ID" value="KKK51307.1"/>
    <property type="molecule type" value="Genomic_DNA"/>
</dbReference>
<evidence type="ECO:0000313" key="1">
    <source>
        <dbReference type="EMBL" id="KKK51307.1"/>
    </source>
</evidence>
<gene>
    <name evidence="1" type="ORF">LCGC14_3116240</name>
</gene>